<keyword evidence="1" id="KW-0472">Membrane</keyword>
<sequence length="180" mass="20153">MSTPWIIAYIIQWIAILFIMLIVFKLMKLVGQYVMKIEELENSGFTSTSPFVGKPFPDIRQQAVNSDEVVTVNAQIAEPVTLLVMDTACSACKLVMKAMQDKGIHNDQQPHRIIAVINRDTEETINTYSKKLSMMNIPLIISDDIVNLCKSKKTPIPNGFVIEEGIVTKEGSRVIDKLIA</sequence>
<evidence type="ECO:0000313" key="2">
    <source>
        <dbReference type="EMBL" id="MBA4496469.1"/>
    </source>
</evidence>
<accession>A0A7W1WUU3</accession>
<comment type="caution">
    <text evidence="2">The sequence shown here is derived from an EMBL/GenBank/DDBJ whole genome shotgun (WGS) entry which is preliminary data.</text>
</comment>
<keyword evidence="1" id="KW-1133">Transmembrane helix</keyword>
<keyword evidence="3" id="KW-1185">Reference proteome</keyword>
<dbReference type="EMBL" id="JACEIQ010000036">
    <property type="protein sequence ID" value="MBA4496469.1"/>
    <property type="molecule type" value="Genomic_DNA"/>
</dbReference>
<keyword evidence="1" id="KW-0812">Transmembrane</keyword>
<gene>
    <name evidence="2" type="ORF">H1191_19615</name>
</gene>
<protein>
    <submittedName>
        <fullName evidence="2">Redoxin domain-containing protein</fullName>
    </submittedName>
</protein>
<reference evidence="2 3" key="1">
    <citation type="submission" date="2020-07" db="EMBL/GenBank/DDBJ databases">
        <authorList>
            <person name="Feng H."/>
        </authorList>
    </citation>
    <scope>NUCLEOTIDE SEQUENCE [LARGE SCALE GENOMIC DNA]</scope>
    <source>
        <strain evidence="3">s-10</strain>
    </source>
</reference>
<proteinExistence type="predicted"/>
<organism evidence="2 3">
    <name type="scientific">Paenactinomyces guangxiensis</name>
    <dbReference type="NCBI Taxonomy" id="1490290"/>
    <lineage>
        <taxon>Bacteria</taxon>
        <taxon>Bacillati</taxon>
        <taxon>Bacillota</taxon>
        <taxon>Bacilli</taxon>
        <taxon>Bacillales</taxon>
        <taxon>Thermoactinomycetaceae</taxon>
        <taxon>Paenactinomyces</taxon>
    </lineage>
</organism>
<dbReference type="InterPro" id="IPR036249">
    <property type="entry name" value="Thioredoxin-like_sf"/>
</dbReference>
<evidence type="ECO:0000313" key="3">
    <source>
        <dbReference type="Proteomes" id="UP000535491"/>
    </source>
</evidence>
<name>A0A7W1WUU3_9BACL</name>
<dbReference type="Gene3D" id="3.40.30.10">
    <property type="entry name" value="Glutaredoxin"/>
    <property type="match status" value="1"/>
</dbReference>
<feature type="transmembrane region" description="Helical" evidence="1">
    <location>
        <begin position="6"/>
        <end position="27"/>
    </location>
</feature>
<dbReference type="SUPFAM" id="SSF52833">
    <property type="entry name" value="Thioredoxin-like"/>
    <property type="match status" value="1"/>
</dbReference>
<dbReference type="AlphaFoldDB" id="A0A7W1WUU3"/>
<dbReference type="Proteomes" id="UP000535491">
    <property type="component" value="Unassembled WGS sequence"/>
</dbReference>
<dbReference type="RefSeq" id="WP_181754924.1">
    <property type="nucleotide sequence ID" value="NZ_JACEIQ010000036.1"/>
</dbReference>
<evidence type="ECO:0000256" key="1">
    <source>
        <dbReference type="SAM" id="Phobius"/>
    </source>
</evidence>